<feature type="transmembrane region" description="Helical" evidence="7">
    <location>
        <begin position="263"/>
        <end position="281"/>
    </location>
</feature>
<dbReference type="RefSeq" id="WP_126464935.1">
    <property type="nucleotide sequence ID" value="NZ_JAUSWF010000010.1"/>
</dbReference>
<dbReference type="GO" id="GO:0005886">
    <property type="term" value="C:plasma membrane"/>
    <property type="evidence" value="ECO:0007669"/>
    <property type="project" value="UniProtKB-SubCell"/>
</dbReference>
<organism evidence="9 10">
    <name type="scientific">Aedoeadaptatus ivorii</name>
    <dbReference type="NCBI Taxonomy" id="54006"/>
    <lineage>
        <taxon>Bacteria</taxon>
        <taxon>Bacillati</taxon>
        <taxon>Bacillota</taxon>
        <taxon>Tissierellia</taxon>
        <taxon>Tissierellales</taxon>
        <taxon>Peptoniphilaceae</taxon>
        <taxon>Aedoeadaptatus</taxon>
    </lineage>
</organism>
<dbReference type="Gene3D" id="1.10.3730.20">
    <property type="match status" value="1"/>
</dbReference>
<feature type="transmembrane region" description="Helical" evidence="7">
    <location>
        <begin position="34"/>
        <end position="53"/>
    </location>
</feature>
<keyword evidence="3" id="KW-1003">Cell membrane</keyword>
<feature type="transmembrane region" description="Helical" evidence="7">
    <location>
        <begin position="237"/>
        <end position="257"/>
    </location>
</feature>
<reference evidence="9 10" key="1">
    <citation type="submission" date="2018-12" db="EMBL/GenBank/DDBJ databases">
        <authorList>
            <consortium name="Pathogen Informatics"/>
        </authorList>
    </citation>
    <scope>NUCLEOTIDE SEQUENCE [LARGE SCALE GENOMIC DNA]</scope>
    <source>
        <strain evidence="9 10">NCTC13079</strain>
    </source>
</reference>
<dbReference type="EMBL" id="LR134523">
    <property type="protein sequence ID" value="VEJ35095.1"/>
    <property type="molecule type" value="Genomic_DNA"/>
</dbReference>
<evidence type="ECO:0000313" key="10">
    <source>
        <dbReference type="Proteomes" id="UP000269544"/>
    </source>
</evidence>
<dbReference type="InterPro" id="IPR037185">
    <property type="entry name" value="EmrE-like"/>
</dbReference>
<evidence type="ECO:0000256" key="4">
    <source>
        <dbReference type="ARBA" id="ARBA00022692"/>
    </source>
</evidence>
<feature type="transmembrane region" description="Helical" evidence="7">
    <location>
        <begin position="176"/>
        <end position="195"/>
    </location>
</feature>
<dbReference type="KEGG" id="piv:NCTC13079_00505"/>
<dbReference type="PANTHER" id="PTHR42920:SF5">
    <property type="entry name" value="EAMA DOMAIN-CONTAINING PROTEIN"/>
    <property type="match status" value="1"/>
</dbReference>
<comment type="similarity">
    <text evidence="2">Belongs to the EamA transporter family.</text>
</comment>
<accession>A0A3S4YKD1</accession>
<gene>
    <name evidence="9" type="ORF">NCTC13079_00505</name>
</gene>
<dbReference type="AlphaFoldDB" id="A0A3S4YKD1"/>
<keyword evidence="4 7" id="KW-0812">Transmembrane</keyword>
<dbReference type="Pfam" id="PF00892">
    <property type="entry name" value="EamA"/>
    <property type="match status" value="2"/>
</dbReference>
<dbReference type="SUPFAM" id="SSF103481">
    <property type="entry name" value="Multidrug resistance efflux transporter EmrE"/>
    <property type="match status" value="2"/>
</dbReference>
<keyword evidence="5 7" id="KW-1133">Transmembrane helix</keyword>
<dbReference type="InterPro" id="IPR000620">
    <property type="entry name" value="EamA_dom"/>
</dbReference>
<feature type="transmembrane region" description="Helical" evidence="7">
    <location>
        <begin position="148"/>
        <end position="169"/>
    </location>
</feature>
<evidence type="ECO:0000256" key="1">
    <source>
        <dbReference type="ARBA" id="ARBA00004651"/>
    </source>
</evidence>
<evidence type="ECO:0000256" key="6">
    <source>
        <dbReference type="ARBA" id="ARBA00023136"/>
    </source>
</evidence>
<dbReference type="OrthoDB" id="9804865at2"/>
<sequence>MKERNASILLAAVIIARASSYYFIKLGMESMETFNLLSTRFFLATALLAIFFFKQLFPMTRSTFRHGFVLGILFFGVMAFEFKGLLSAEASTVAFLENTSIVLVPLILAVLSRTFPDRWSLVGVAITLVGVAFLTGRDGGINLSIGEIYALCSALCYAAVIIMTAKYAATDDTFQLGFLQVFWIFVYSTAATFLFETPHLPRTGVEWWVIVVLAVVCTGFGFTLQPVAQKYVSTQRAGMFCAFNPLCATIMGITLLGEVLTPYKIVGIVCILLGLFLPIWMENRKPRNRAAS</sequence>
<name>A0A3S4YKD1_9FIRM</name>
<comment type="subcellular location">
    <subcellularLocation>
        <location evidence="1">Cell membrane</location>
        <topology evidence="1">Multi-pass membrane protein</topology>
    </subcellularLocation>
</comment>
<dbReference type="Proteomes" id="UP000269544">
    <property type="component" value="Chromosome"/>
</dbReference>
<protein>
    <submittedName>
        <fullName evidence="9">Putative DMT superfamily transporter inner membrane protein</fullName>
    </submittedName>
</protein>
<feature type="domain" description="EamA" evidence="8">
    <location>
        <begin position="145"/>
        <end position="277"/>
    </location>
</feature>
<evidence type="ECO:0000256" key="3">
    <source>
        <dbReference type="ARBA" id="ARBA00022475"/>
    </source>
</evidence>
<dbReference type="PANTHER" id="PTHR42920">
    <property type="entry name" value="OS03G0707200 PROTEIN-RELATED"/>
    <property type="match status" value="1"/>
</dbReference>
<dbReference type="InterPro" id="IPR051258">
    <property type="entry name" value="Diverse_Substrate_Transporter"/>
</dbReference>
<evidence type="ECO:0000259" key="8">
    <source>
        <dbReference type="Pfam" id="PF00892"/>
    </source>
</evidence>
<evidence type="ECO:0000256" key="7">
    <source>
        <dbReference type="SAM" id="Phobius"/>
    </source>
</evidence>
<feature type="transmembrane region" description="Helical" evidence="7">
    <location>
        <begin position="65"/>
        <end position="86"/>
    </location>
</feature>
<keyword evidence="10" id="KW-1185">Reference proteome</keyword>
<feature type="domain" description="EamA" evidence="8">
    <location>
        <begin position="8"/>
        <end position="135"/>
    </location>
</feature>
<proteinExistence type="inferred from homology"/>
<feature type="transmembrane region" description="Helical" evidence="7">
    <location>
        <begin position="207"/>
        <end position="225"/>
    </location>
</feature>
<feature type="transmembrane region" description="Helical" evidence="7">
    <location>
        <begin position="92"/>
        <end position="112"/>
    </location>
</feature>
<evidence type="ECO:0000313" key="9">
    <source>
        <dbReference type="EMBL" id="VEJ35095.1"/>
    </source>
</evidence>
<evidence type="ECO:0000256" key="5">
    <source>
        <dbReference type="ARBA" id="ARBA00022989"/>
    </source>
</evidence>
<evidence type="ECO:0000256" key="2">
    <source>
        <dbReference type="ARBA" id="ARBA00007362"/>
    </source>
</evidence>
<feature type="transmembrane region" description="Helical" evidence="7">
    <location>
        <begin position="119"/>
        <end position="136"/>
    </location>
</feature>
<keyword evidence="6 7" id="KW-0472">Membrane</keyword>